<keyword evidence="3" id="KW-1185">Reference proteome</keyword>
<dbReference type="InterPro" id="IPR011990">
    <property type="entry name" value="TPR-like_helical_dom_sf"/>
</dbReference>
<dbReference type="EMBL" id="CAKLPY010000002">
    <property type="protein sequence ID" value="CAH0996891.1"/>
    <property type="molecule type" value="Genomic_DNA"/>
</dbReference>
<protein>
    <recommendedName>
        <fullName evidence="4">Tetratricopeptide repeat protein</fullName>
    </recommendedName>
</protein>
<evidence type="ECO:0008006" key="4">
    <source>
        <dbReference type="Google" id="ProtNLM"/>
    </source>
</evidence>
<dbReference type="Proteomes" id="UP000837932">
    <property type="component" value="Unassembled WGS sequence"/>
</dbReference>
<dbReference type="SUPFAM" id="SSF48452">
    <property type="entry name" value="TPR-like"/>
    <property type="match status" value="1"/>
</dbReference>
<sequence>MKKKLLILLILFKFINAGAQDLYNFENTKKFAEYLAKSGQFDLATREFERLIFMVPQNDTLKTSLLSLYRRSGKYDEAIIRGKQLYPEIYNMTSSSAIEYGRILLLKSDFQLAKNFWESNTRIENADKIILSATSDILQDNYKSANEILNTLKPEEHKLAAEYKEIGKQAVEIKRKSPVLAGIMSAIVPGTGRFYSKDWKDGLVSFFFVSTMTFQSIRGFNKSGVNSTRGWVYGGVALGFYLGNIYGSVVSAKSYNKKSHQSIRNKIDNLFNSYY</sequence>
<name>A0ABN8EYZ7_9BACT</name>
<organism evidence="2 3">
    <name type="scientific">Emticicia aquatica</name>
    <dbReference type="NCBI Taxonomy" id="1681835"/>
    <lineage>
        <taxon>Bacteria</taxon>
        <taxon>Pseudomonadati</taxon>
        <taxon>Bacteroidota</taxon>
        <taxon>Cytophagia</taxon>
        <taxon>Cytophagales</taxon>
        <taxon>Leadbetterellaceae</taxon>
        <taxon>Emticicia</taxon>
    </lineage>
</organism>
<feature type="signal peptide" evidence="1">
    <location>
        <begin position="1"/>
        <end position="19"/>
    </location>
</feature>
<comment type="caution">
    <text evidence="2">The sequence shown here is derived from an EMBL/GenBank/DDBJ whole genome shotgun (WGS) entry which is preliminary data.</text>
</comment>
<gene>
    <name evidence="2" type="ORF">EMA8858_03026</name>
</gene>
<dbReference type="Gene3D" id="1.25.40.10">
    <property type="entry name" value="Tetratricopeptide repeat domain"/>
    <property type="match status" value="1"/>
</dbReference>
<feature type="chain" id="PRO_5046689064" description="Tetratricopeptide repeat protein" evidence="1">
    <location>
        <begin position="20"/>
        <end position="275"/>
    </location>
</feature>
<reference evidence="2" key="1">
    <citation type="submission" date="2021-12" db="EMBL/GenBank/DDBJ databases">
        <authorList>
            <person name="Rodrigo-Torres L."/>
            <person name="Arahal R. D."/>
            <person name="Lucena T."/>
        </authorList>
    </citation>
    <scope>NUCLEOTIDE SEQUENCE</scope>
    <source>
        <strain evidence="2">CECT 8858</strain>
    </source>
</reference>
<evidence type="ECO:0000256" key="1">
    <source>
        <dbReference type="SAM" id="SignalP"/>
    </source>
</evidence>
<dbReference type="RefSeq" id="WP_238807438.1">
    <property type="nucleotide sequence ID" value="NZ_CAKLPY010000002.1"/>
</dbReference>
<evidence type="ECO:0000313" key="2">
    <source>
        <dbReference type="EMBL" id="CAH0996891.1"/>
    </source>
</evidence>
<keyword evidence="1" id="KW-0732">Signal</keyword>
<accession>A0ABN8EYZ7</accession>
<evidence type="ECO:0000313" key="3">
    <source>
        <dbReference type="Proteomes" id="UP000837932"/>
    </source>
</evidence>
<proteinExistence type="predicted"/>